<feature type="compositionally biased region" description="Basic and acidic residues" evidence="1">
    <location>
        <begin position="135"/>
        <end position="145"/>
    </location>
</feature>
<feature type="region of interest" description="Disordered" evidence="1">
    <location>
        <begin position="101"/>
        <end position="171"/>
    </location>
</feature>
<dbReference type="AlphaFoldDB" id="A0AAU9XMC0"/>
<evidence type="ECO:0000313" key="3">
    <source>
        <dbReference type="Proteomes" id="UP001159428"/>
    </source>
</evidence>
<comment type="caution">
    <text evidence="2">The sequence shown here is derived from an EMBL/GenBank/DDBJ whole genome shotgun (WGS) entry which is preliminary data.</text>
</comment>
<feature type="compositionally biased region" description="Basic and acidic residues" evidence="1">
    <location>
        <begin position="478"/>
        <end position="496"/>
    </location>
</feature>
<feature type="compositionally biased region" description="Polar residues" evidence="1">
    <location>
        <begin position="116"/>
        <end position="131"/>
    </location>
</feature>
<feature type="region of interest" description="Disordered" evidence="1">
    <location>
        <begin position="466"/>
        <end position="496"/>
    </location>
</feature>
<accession>A0AAU9XMC0</accession>
<evidence type="ECO:0000256" key="1">
    <source>
        <dbReference type="SAM" id="MobiDB-lite"/>
    </source>
</evidence>
<keyword evidence="3" id="KW-1185">Reference proteome</keyword>
<gene>
    <name evidence="2" type="ORF">PMEA_00026915</name>
</gene>
<feature type="region of interest" description="Disordered" evidence="1">
    <location>
        <begin position="1"/>
        <end position="73"/>
    </location>
</feature>
<organism evidence="2 3">
    <name type="scientific">Pocillopora meandrina</name>
    <dbReference type="NCBI Taxonomy" id="46732"/>
    <lineage>
        <taxon>Eukaryota</taxon>
        <taxon>Metazoa</taxon>
        <taxon>Cnidaria</taxon>
        <taxon>Anthozoa</taxon>
        <taxon>Hexacorallia</taxon>
        <taxon>Scleractinia</taxon>
        <taxon>Astrocoeniina</taxon>
        <taxon>Pocilloporidae</taxon>
        <taxon>Pocillopora</taxon>
    </lineage>
</organism>
<feature type="region of interest" description="Disordered" evidence="1">
    <location>
        <begin position="510"/>
        <end position="586"/>
    </location>
</feature>
<sequence length="994" mass="110209">MRTWFRGPLLPSRMSLRKKKSKTNSNKEKGGKSSMVKVNSREESSTDTLEIPSPTVPQGGKQMALPSGMDPKRAAAMLERRRVSASVNEIRDLYSALQELVPGNTSSSPQHRAISTDINFESVSSNPTSPNLRRRNAENGAKDAPRSPTSEDESTRVRRLLPVTPDSPANQRKLKPKVIQALDVNADHGLTKGKRSPNMGRRGSSGEVLLSIQTSRLGKPSPNMGRRGSSGEVLLGVRANQVKAPKSPLAMTRWSSHLDIADACETRSTVPDSPYPLRLDRLVSPERLGRRGSEGGILTPNMDKSDKKFSPLKVKRRGSSGDILSTENIENISNGLTSSTVTSPRSGAALDIDSYPRRGSLMNALTKFSHSFKRKTPPASPLRKEAADAIAAHQTVVDGPVPTKKLPRLESQMDMLLNSLQDLQGTEEVHTNAIDTETPRKHDQRRGSLGTEMQELLGALHELSNMATSSDSDSIGENESRSRRGSELQDRVPVQRESLDQLEAYFTEKLRDATRANASKSPSERSSESEAPHSDREDAELSQVSSEMSSKKISLEIGMADEGVDIVDGPSEVLPMESEVKRSPLMEDREEFASQVNRKLQDWLAKATALSEREKTEPSDNLATYDSEGAKYDSPDSDESDYNKDKEPKRMRRNLFSKLSLLRRGDKAKFKHRRTKSMHDVTFLGENDCSLQDLEAENSQKAITQTEKKSRRPSVTRSLSMYNVTLPRSKNTKTRQVKEAEDLSQATLNAEKPLKSQSTHVVETHTPVILPNKGSIVTSQVISTSSKDYCSALDAKNLSVASAKRELNKTRHSAGDTNVKLFVQKKRSRRLPTNLPFFYTPEAADARSCNTDTKKPPRKTDAQIKTKQLANNPPMEEIFYNEKKSDSRKLKKACSNTLSCPRILVNESTHYFFGTTQENGHGDSDKGTLFYQGSSQSPLRRFPSVDSFLKYTKDLQGCEEPRANGSCNYGHELGADDATRKNLFRGKNSRSFYV</sequence>
<proteinExistence type="predicted"/>
<dbReference type="EMBL" id="CALNXJ010000052">
    <property type="protein sequence ID" value="CAH3153011.1"/>
    <property type="molecule type" value="Genomic_DNA"/>
</dbReference>
<name>A0AAU9XMC0_9CNID</name>
<feature type="compositionally biased region" description="Basic and acidic residues" evidence="1">
    <location>
        <begin position="522"/>
        <end position="536"/>
    </location>
</feature>
<protein>
    <submittedName>
        <fullName evidence="2">Uncharacterized protein</fullName>
    </submittedName>
</protein>
<feature type="region of interest" description="Disordered" evidence="1">
    <location>
        <begin position="608"/>
        <end position="650"/>
    </location>
</feature>
<dbReference type="Proteomes" id="UP001159428">
    <property type="component" value="Unassembled WGS sequence"/>
</dbReference>
<reference evidence="2 3" key="1">
    <citation type="submission" date="2022-05" db="EMBL/GenBank/DDBJ databases">
        <authorList>
            <consortium name="Genoscope - CEA"/>
            <person name="William W."/>
        </authorList>
    </citation>
    <scope>NUCLEOTIDE SEQUENCE [LARGE SCALE GENOMIC DNA]</scope>
</reference>
<evidence type="ECO:0000313" key="2">
    <source>
        <dbReference type="EMBL" id="CAH3153011.1"/>
    </source>
</evidence>
<feature type="region of interest" description="Disordered" evidence="1">
    <location>
        <begin position="288"/>
        <end position="319"/>
    </location>
</feature>
<feature type="compositionally biased region" description="Polar residues" evidence="1">
    <location>
        <begin position="466"/>
        <end position="477"/>
    </location>
</feature>